<dbReference type="InterPro" id="IPR034660">
    <property type="entry name" value="DinB/YfiT-like"/>
</dbReference>
<feature type="domain" description="DinB-like" evidence="1">
    <location>
        <begin position="13"/>
        <end position="151"/>
    </location>
</feature>
<protein>
    <submittedName>
        <fullName evidence="2">DinB family protein</fullName>
    </submittedName>
</protein>
<sequence length="175" mass="20143">MENFTLAKSLEILSRTPDVLQALLLNLSKDWTTLNEGPDTWTPCDVIGHLVHLEKTDWLVRVEIIISEESGKRFEPVNRTAQIDENAGKSLDQLLTEFKELRSQNIARIKSRNLREVDMSRIGIHPEFGEVTLAQLLSTWTVHDFTHIAQIIRVMAKHYREDVGPWIKFLSVLKS</sequence>
<accession>A0ABW3K7S0</accession>
<gene>
    <name evidence="2" type="ORF">ACFQ21_19385</name>
</gene>
<dbReference type="EMBL" id="JBHTKA010000007">
    <property type="protein sequence ID" value="MFD1001501.1"/>
    <property type="molecule type" value="Genomic_DNA"/>
</dbReference>
<evidence type="ECO:0000259" key="1">
    <source>
        <dbReference type="Pfam" id="PF12867"/>
    </source>
</evidence>
<proteinExistence type="predicted"/>
<keyword evidence="3" id="KW-1185">Reference proteome</keyword>
<reference evidence="3" key="1">
    <citation type="journal article" date="2019" name="Int. J. Syst. Evol. Microbiol.">
        <title>The Global Catalogue of Microorganisms (GCM) 10K type strain sequencing project: providing services to taxonomists for standard genome sequencing and annotation.</title>
        <authorList>
            <consortium name="The Broad Institute Genomics Platform"/>
            <consortium name="The Broad Institute Genome Sequencing Center for Infectious Disease"/>
            <person name="Wu L."/>
            <person name="Ma J."/>
        </authorList>
    </citation>
    <scope>NUCLEOTIDE SEQUENCE [LARGE SCALE GENOMIC DNA]</scope>
    <source>
        <strain evidence="3">CCUG 58938</strain>
    </source>
</reference>
<dbReference type="Pfam" id="PF12867">
    <property type="entry name" value="DinB_2"/>
    <property type="match status" value="1"/>
</dbReference>
<organism evidence="2 3">
    <name type="scientific">Ohtaekwangia kribbensis</name>
    <dbReference type="NCBI Taxonomy" id="688913"/>
    <lineage>
        <taxon>Bacteria</taxon>
        <taxon>Pseudomonadati</taxon>
        <taxon>Bacteroidota</taxon>
        <taxon>Cytophagia</taxon>
        <taxon>Cytophagales</taxon>
        <taxon>Fulvivirgaceae</taxon>
        <taxon>Ohtaekwangia</taxon>
    </lineage>
</organism>
<dbReference type="RefSeq" id="WP_377581397.1">
    <property type="nucleotide sequence ID" value="NZ_JBHTKA010000007.1"/>
</dbReference>
<name>A0ABW3K7S0_9BACT</name>
<evidence type="ECO:0000313" key="2">
    <source>
        <dbReference type="EMBL" id="MFD1001501.1"/>
    </source>
</evidence>
<dbReference type="InterPro" id="IPR024775">
    <property type="entry name" value="DinB-like"/>
</dbReference>
<dbReference type="Proteomes" id="UP001597112">
    <property type="component" value="Unassembled WGS sequence"/>
</dbReference>
<dbReference type="SUPFAM" id="SSF109854">
    <property type="entry name" value="DinB/YfiT-like putative metalloenzymes"/>
    <property type="match status" value="1"/>
</dbReference>
<dbReference type="Gene3D" id="1.20.120.450">
    <property type="entry name" value="dinb family like domain"/>
    <property type="match status" value="1"/>
</dbReference>
<comment type="caution">
    <text evidence="2">The sequence shown here is derived from an EMBL/GenBank/DDBJ whole genome shotgun (WGS) entry which is preliminary data.</text>
</comment>
<evidence type="ECO:0000313" key="3">
    <source>
        <dbReference type="Proteomes" id="UP001597112"/>
    </source>
</evidence>